<sequence>MTTDAPLSLQIRGHVAALIADGEEGARLPTMGELRRRFAASTGAVQQALEPLKATGAITTTRGPQGGHFIGPKAAAEPRSVLRELRAQLETASAALRTAASLLGELEDAQ</sequence>
<protein>
    <submittedName>
        <fullName evidence="2">Helix-turn-helix domain-containing protein</fullName>
    </submittedName>
</protein>
<organism evidence="2 3">
    <name type="scientific">Sinomonas terricola</name>
    <dbReference type="NCBI Taxonomy" id="3110330"/>
    <lineage>
        <taxon>Bacteria</taxon>
        <taxon>Bacillati</taxon>
        <taxon>Actinomycetota</taxon>
        <taxon>Actinomycetes</taxon>
        <taxon>Micrococcales</taxon>
        <taxon>Micrococcaceae</taxon>
        <taxon>Sinomonas</taxon>
    </lineage>
</organism>
<dbReference type="InterPro" id="IPR036390">
    <property type="entry name" value="WH_DNA-bd_sf"/>
</dbReference>
<gene>
    <name evidence="2" type="ORF">SPF06_19790</name>
</gene>
<name>A0ABU5TC06_9MICC</name>
<dbReference type="Gene3D" id="1.10.10.10">
    <property type="entry name" value="Winged helix-like DNA-binding domain superfamily/Winged helix DNA-binding domain"/>
    <property type="match status" value="1"/>
</dbReference>
<evidence type="ECO:0000313" key="3">
    <source>
        <dbReference type="Proteomes" id="UP001304769"/>
    </source>
</evidence>
<dbReference type="Pfam" id="PF14502">
    <property type="entry name" value="HTH_41"/>
    <property type="match status" value="1"/>
</dbReference>
<evidence type="ECO:0000313" key="2">
    <source>
        <dbReference type="EMBL" id="MEA5456971.1"/>
    </source>
</evidence>
<evidence type="ECO:0000259" key="1">
    <source>
        <dbReference type="Pfam" id="PF14502"/>
    </source>
</evidence>
<dbReference type="InterPro" id="IPR041444">
    <property type="entry name" value="HTH_41"/>
</dbReference>
<comment type="caution">
    <text evidence="2">The sequence shown here is derived from an EMBL/GenBank/DDBJ whole genome shotgun (WGS) entry which is preliminary data.</text>
</comment>
<dbReference type="SUPFAM" id="SSF46785">
    <property type="entry name" value="Winged helix' DNA-binding domain"/>
    <property type="match status" value="1"/>
</dbReference>
<feature type="domain" description="YhfZ helix-turn-helix" evidence="1">
    <location>
        <begin position="24"/>
        <end position="62"/>
    </location>
</feature>
<reference evidence="2 3" key="1">
    <citation type="submission" date="2023-12" db="EMBL/GenBank/DDBJ databases">
        <title>Sinomonas terricola sp. nov, isolated from litchi orchard soil in Guangdong, PR China.</title>
        <authorList>
            <person name="Jiaxin W."/>
            <person name="Yang Z."/>
            <person name="Honghui Z."/>
        </authorList>
    </citation>
    <scope>NUCLEOTIDE SEQUENCE [LARGE SCALE GENOMIC DNA]</scope>
    <source>
        <strain evidence="2 3">JGH33</strain>
    </source>
</reference>
<dbReference type="InterPro" id="IPR036388">
    <property type="entry name" value="WH-like_DNA-bd_sf"/>
</dbReference>
<keyword evidence="3" id="KW-1185">Reference proteome</keyword>
<accession>A0ABU5TC06</accession>
<dbReference type="EMBL" id="JAYGGQ010000019">
    <property type="protein sequence ID" value="MEA5456971.1"/>
    <property type="molecule type" value="Genomic_DNA"/>
</dbReference>
<dbReference type="Proteomes" id="UP001304769">
    <property type="component" value="Unassembled WGS sequence"/>
</dbReference>
<dbReference type="RefSeq" id="WP_323280882.1">
    <property type="nucleotide sequence ID" value="NZ_JAYGGQ010000019.1"/>
</dbReference>
<proteinExistence type="predicted"/>